<reference evidence="3" key="1">
    <citation type="submission" date="2020-07" db="EMBL/GenBank/DDBJ databases">
        <title>Genome sequences of bacteria associated with the marine, planktonic diatom Thalassiosira profunda strain ECT2AJA-044.</title>
        <authorList>
            <person name="Gargas C.B."/>
            <person name="Roberts W.R."/>
            <person name="Alverson A.J."/>
        </authorList>
    </citation>
    <scope>NUCLEOTIDE SEQUENCE</scope>
    <source>
        <strain evidence="3">ECT2AJA-044</strain>
    </source>
</reference>
<dbReference type="GO" id="GO:0009055">
    <property type="term" value="F:electron transfer activity"/>
    <property type="evidence" value="ECO:0007669"/>
    <property type="project" value="TreeGrafter"/>
</dbReference>
<dbReference type="InterPro" id="IPR046980">
    <property type="entry name" value="KefG/KefF"/>
</dbReference>
<name>A0A975ERI5_9RHOB</name>
<dbReference type="RefSeq" id="WP_245168766.1">
    <property type="nucleotide sequence ID" value="NZ_CP060010.1"/>
</dbReference>
<dbReference type="Gene3D" id="3.40.50.360">
    <property type="match status" value="1"/>
</dbReference>
<evidence type="ECO:0000259" key="2">
    <source>
        <dbReference type="Pfam" id="PF02525"/>
    </source>
</evidence>
<dbReference type="Proteomes" id="UP000665026">
    <property type="component" value="Chromosome"/>
</dbReference>
<dbReference type="Pfam" id="PF02525">
    <property type="entry name" value="Flavodoxin_2"/>
    <property type="match status" value="1"/>
</dbReference>
<proteinExistence type="predicted"/>
<dbReference type="PANTHER" id="PTHR47307:SF1">
    <property type="entry name" value="GLUTATHIONE-REGULATED POTASSIUM-EFFLUX SYSTEM ANCILLARY PROTEIN KEFG"/>
    <property type="match status" value="1"/>
</dbReference>
<gene>
    <name evidence="3" type="ORF">HZ995_05810</name>
</gene>
<protein>
    <submittedName>
        <fullName evidence="3">NAD(P)H-dependent oxidoreductase</fullName>
    </submittedName>
</protein>
<dbReference type="GO" id="GO:0010181">
    <property type="term" value="F:FMN binding"/>
    <property type="evidence" value="ECO:0007669"/>
    <property type="project" value="TreeGrafter"/>
</dbReference>
<evidence type="ECO:0000313" key="3">
    <source>
        <dbReference type="EMBL" id="QTN37021.1"/>
    </source>
</evidence>
<dbReference type="EMBL" id="CP060010">
    <property type="protein sequence ID" value="QTN37021.1"/>
    <property type="molecule type" value="Genomic_DNA"/>
</dbReference>
<dbReference type="PANTHER" id="PTHR47307">
    <property type="entry name" value="GLUTATHIONE-REGULATED POTASSIUM-EFFLUX SYSTEM ANCILLARY PROTEIN KEFG"/>
    <property type="match status" value="1"/>
</dbReference>
<evidence type="ECO:0000256" key="1">
    <source>
        <dbReference type="ARBA" id="ARBA00023002"/>
    </source>
</evidence>
<dbReference type="SUPFAM" id="SSF52218">
    <property type="entry name" value="Flavoproteins"/>
    <property type="match status" value="1"/>
</dbReference>
<organism evidence="3 4">
    <name type="scientific">Cognatishimia activa</name>
    <dbReference type="NCBI Taxonomy" id="1715691"/>
    <lineage>
        <taxon>Bacteria</taxon>
        <taxon>Pseudomonadati</taxon>
        <taxon>Pseudomonadota</taxon>
        <taxon>Alphaproteobacteria</taxon>
        <taxon>Rhodobacterales</taxon>
        <taxon>Paracoccaceae</taxon>
        <taxon>Cognatishimia</taxon>
    </lineage>
</organism>
<dbReference type="GO" id="GO:0003955">
    <property type="term" value="F:NAD(P)H dehydrogenase (quinone) activity"/>
    <property type="evidence" value="ECO:0007669"/>
    <property type="project" value="TreeGrafter"/>
</dbReference>
<dbReference type="KEGG" id="cact:HZ995_05810"/>
<feature type="domain" description="Flavodoxin-like fold" evidence="2">
    <location>
        <begin position="5"/>
        <end position="171"/>
    </location>
</feature>
<keyword evidence="1" id="KW-0560">Oxidoreductase</keyword>
<sequence>MILAKLLVYYAHPGHKYSHANKAMVEVAKTVDDITFVDLLAEYPRHTINVEKEQERLREHDVILFQFPLFWYSTPSIIKEWQDLVLEHGFAYGSEGTALTGKTMMLAITAAGPVEAYTTEGYQHFPLRTFLTPLEQTANLCHMTFPAPYVLHSSLKAQSDGGIADHAAGYGRLLTAIRDNTYDFAATMDKDIVTHADLPIKGA</sequence>
<accession>A0A975ERI5</accession>
<dbReference type="AlphaFoldDB" id="A0A975ERI5"/>
<evidence type="ECO:0000313" key="4">
    <source>
        <dbReference type="Proteomes" id="UP000665026"/>
    </source>
</evidence>
<dbReference type="InterPro" id="IPR003680">
    <property type="entry name" value="Flavodoxin_fold"/>
</dbReference>
<dbReference type="InterPro" id="IPR029039">
    <property type="entry name" value="Flavoprotein-like_sf"/>
</dbReference>